<evidence type="ECO:0000313" key="3">
    <source>
        <dbReference type="Proteomes" id="UP000321306"/>
    </source>
</evidence>
<reference evidence="2 3" key="1">
    <citation type="submission" date="2019-07" db="EMBL/GenBank/DDBJ databases">
        <title>Whole genome shotgun sequence of Deinococcus cellulosilyticus NBRC 106333.</title>
        <authorList>
            <person name="Hosoyama A."/>
            <person name="Uohara A."/>
            <person name="Ohji S."/>
            <person name="Ichikawa N."/>
        </authorList>
    </citation>
    <scope>NUCLEOTIDE SEQUENCE [LARGE SCALE GENOMIC DNA]</scope>
    <source>
        <strain evidence="2 3">NBRC 106333</strain>
    </source>
</reference>
<proteinExistence type="predicted"/>
<evidence type="ECO:0000256" key="1">
    <source>
        <dbReference type="SAM" id="MobiDB-lite"/>
    </source>
</evidence>
<organism evidence="2 3">
    <name type="scientific">Deinococcus cellulosilyticus (strain DSM 18568 / NBRC 106333 / KACC 11606 / 5516J-15)</name>
    <dbReference type="NCBI Taxonomy" id="1223518"/>
    <lineage>
        <taxon>Bacteria</taxon>
        <taxon>Thermotogati</taxon>
        <taxon>Deinococcota</taxon>
        <taxon>Deinococci</taxon>
        <taxon>Deinococcales</taxon>
        <taxon>Deinococcaceae</taxon>
        <taxon>Deinococcus</taxon>
    </lineage>
</organism>
<sequence>MRSIAFEVVEEDPTIEEIQYSQKLLAEQDRRFYHSVVNGNPQPPAPPKPPHPRKALFQRRKKRNQNRRK</sequence>
<name>A0A511MXC5_DEIC1</name>
<comment type="caution">
    <text evidence="2">The sequence shown here is derived from an EMBL/GenBank/DDBJ whole genome shotgun (WGS) entry which is preliminary data.</text>
</comment>
<protein>
    <submittedName>
        <fullName evidence="2">Uncharacterized protein</fullName>
    </submittedName>
</protein>
<feature type="compositionally biased region" description="Basic residues" evidence="1">
    <location>
        <begin position="50"/>
        <end position="69"/>
    </location>
</feature>
<gene>
    <name evidence="2" type="ORF">DC3_04420</name>
</gene>
<dbReference type="RefSeq" id="WP_146881937.1">
    <property type="nucleotide sequence ID" value="NZ_BJXB01000001.1"/>
</dbReference>
<accession>A0A511MXC5</accession>
<dbReference type="AlphaFoldDB" id="A0A511MXC5"/>
<feature type="region of interest" description="Disordered" evidence="1">
    <location>
        <begin position="35"/>
        <end position="69"/>
    </location>
</feature>
<dbReference type="Proteomes" id="UP000321306">
    <property type="component" value="Unassembled WGS sequence"/>
</dbReference>
<keyword evidence="3" id="KW-1185">Reference proteome</keyword>
<dbReference type="EMBL" id="BJXB01000001">
    <property type="protein sequence ID" value="GEM44807.1"/>
    <property type="molecule type" value="Genomic_DNA"/>
</dbReference>
<evidence type="ECO:0000313" key="2">
    <source>
        <dbReference type="EMBL" id="GEM44807.1"/>
    </source>
</evidence>